<dbReference type="PANTHER" id="PTHR23093:SF17">
    <property type="entry name" value="GLUTAMATE-RICH PROTEIN 6B"/>
    <property type="match status" value="1"/>
</dbReference>
<reference evidence="3" key="1">
    <citation type="submission" date="2024-06" db="UniProtKB">
        <authorList>
            <consortium name="Ensembl"/>
        </authorList>
    </citation>
    <scope>IDENTIFICATION</scope>
</reference>
<name>M3XRA3_MUSPF</name>
<feature type="compositionally biased region" description="Polar residues" evidence="1">
    <location>
        <begin position="1"/>
        <end position="29"/>
    </location>
</feature>
<proteinExistence type="predicted"/>
<feature type="region of interest" description="Disordered" evidence="1">
    <location>
        <begin position="1"/>
        <end position="55"/>
    </location>
</feature>
<dbReference type="EMBL" id="AEYP01048788">
    <property type="status" value="NOT_ANNOTATED_CDS"/>
    <property type="molecule type" value="Genomic_DNA"/>
</dbReference>
<dbReference type="Proteomes" id="UP000000715">
    <property type="component" value="Unplaced"/>
</dbReference>
<dbReference type="eggNOG" id="ENOG502S2BR">
    <property type="taxonomic scope" value="Eukaryota"/>
</dbReference>
<feature type="domain" description="FAM194 C-terminal" evidence="2">
    <location>
        <begin position="386"/>
        <end position="585"/>
    </location>
</feature>
<dbReference type="GeneID" id="101671347"/>
<sequence>MSAGSNQSSGGTSPLSLPTTSWYSTQTFCSEEGGSEEEENSEREYLSPEDSEYLGEEIYSDEEYLEEERFLKENPYLYEIPGFLKERKHLQKKKHLEETEDLLEECLEDEFKITSSYQTLPHLISRSSATNPYEETMLFSVPPSISELPYESPYDDTRPSTSYMQQDRELLACQDQSTQTKWIYETPVKPKTKTGREMSITTFPSLKSSSEVYVIPDVSQREENEVLDFVTKENFLNDLLNEPTDSLEAEGPGEKHHSTSYQAVFRTMLKEMAARKEQEEDIDVPLTGLLESETRRKLGILLKKNFEKYRTTILWIMKKRENLLNPKTAAEGPDISTFTFQLWNQPPEVQESVTEVKKPRRVFHPKKKLEIDTEWVQSKTEVPHHDVKLTLYPSETVFQILFPDGSGQIHYPSGKLALLILSTKQRELTFIILEDSEERYVQALINNSGHATFYDENREIWVSLSQNLGYYFPKGKYQKAWNWWDLSLHVHAPPFQSISLKINEYIKVQIRSQDKIIFCFSHQKKQICLNLGTKYKFVTPEALSEMKQKAILEVEIVSTARKMQVLLGKMNRILNFLTIPDLENFINNARILPIDNVEPKENSHLPK</sequence>
<dbReference type="InterPro" id="IPR029281">
    <property type="entry name" value="FAM194_C"/>
</dbReference>
<dbReference type="OrthoDB" id="527209at2759"/>
<dbReference type="EMBL" id="AEYP01048787">
    <property type="status" value="NOT_ANNOTATED_CDS"/>
    <property type="molecule type" value="Genomic_DNA"/>
</dbReference>
<dbReference type="HOGENOM" id="CLU_025846_0_0_1"/>
<evidence type="ECO:0000313" key="5">
    <source>
        <dbReference type="RefSeq" id="XP_004759278.1"/>
    </source>
</evidence>
<protein>
    <submittedName>
        <fullName evidence="5">Glutamate-rich protein 6B</fullName>
    </submittedName>
</protein>
<dbReference type="Pfam" id="PF14977">
    <property type="entry name" value="FAM194"/>
    <property type="match status" value="1"/>
</dbReference>
<evidence type="ECO:0000256" key="1">
    <source>
        <dbReference type="SAM" id="MobiDB-lite"/>
    </source>
</evidence>
<dbReference type="RefSeq" id="XP_004759278.1">
    <property type="nucleotide sequence ID" value="XM_004759221.3"/>
</dbReference>
<dbReference type="AlphaFoldDB" id="M3XRA3"/>
<dbReference type="OMA" id="NVMEFAS"/>
<feature type="compositionally biased region" description="Acidic residues" evidence="1">
    <location>
        <begin position="33"/>
        <end position="55"/>
    </location>
</feature>
<keyword evidence="4" id="KW-1185">Reference proteome</keyword>
<dbReference type="Ensembl" id="ENSMPUT00000001637.1">
    <property type="protein sequence ID" value="ENSMPUP00000001603.1"/>
    <property type="gene ID" value="ENSMPUG00000001620.1"/>
</dbReference>
<reference evidence="5" key="2">
    <citation type="submission" date="2025-04" db="UniProtKB">
        <authorList>
            <consortium name="RefSeq"/>
        </authorList>
    </citation>
    <scope>IDENTIFICATION</scope>
    <source>
        <tissue evidence="5">Brain</tissue>
    </source>
</reference>
<evidence type="ECO:0000313" key="3">
    <source>
        <dbReference type="Ensembl" id="ENSMPUP00000001603.1"/>
    </source>
</evidence>
<dbReference type="STRING" id="9669.ENSMPUP00000001603"/>
<gene>
    <name evidence="5" type="primary">ERICH6B</name>
</gene>
<dbReference type="CTD" id="220081"/>
<dbReference type="PANTHER" id="PTHR23093">
    <property type="entry name" value="SIMILAR TO CHROMOSOME 3 OPEN READING FRAME 20"/>
    <property type="match status" value="1"/>
</dbReference>
<evidence type="ECO:0000259" key="2">
    <source>
        <dbReference type="Pfam" id="PF14977"/>
    </source>
</evidence>
<dbReference type="GeneTree" id="ENSGT00940000153655"/>
<evidence type="ECO:0000313" key="4">
    <source>
        <dbReference type="Proteomes" id="UP000000715"/>
    </source>
</evidence>
<organism evidence="3">
    <name type="scientific">Mustela putorius furo</name>
    <name type="common">European domestic ferret</name>
    <name type="synonym">Mustela furo</name>
    <dbReference type="NCBI Taxonomy" id="9669"/>
    <lineage>
        <taxon>Eukaryota</taxon>
        <taxon>Metazoa</taxon>
        <taxon>Chordata</taxon>
        <taxon>Craniata</taxon>
        <taxon>Vertebrata</taxon>
        <taxon>Euteleostomi</taxon>
        <taxon>Mammalia</taxon>
        <taxon>Eutheria</taxon>
        <taxon>Laurasiatheria</taxon>
        <taxon>Carnivora</taxon>
        <taxon>Caniformia</taxon>
        <taxon>Musteloidea</taxon>
        <taxon>Mustelidae</taxon>
        <taxon>Mustelinae</taxon>
        <taxon>Mustela</taxon>
    </lineage>
</organism>
<accession>M3XRA3</accession>
<dbReference type="KEGG" id="mpuf:101671347"/>